<evidence type="ECO:0000256" key="9">
    <source>
        <dbReference type="ARBA" id="ARBA00023180"/>
    </source>
</evidence>
<evidence type="ECO:0000256" key="2">
    <source>
        <dbReference type="ARBA" id="ARBA00004651"/>
    </source>
</evidence>
<evidence type="ECO:0000313" key="12">
    <source>
        <dbReference type="EMBL" id="WVN87825.1"/>
    </source>
</evidence>
<reference evidence="12" key="1">
    <citation type="submission" date="2016-06" db="EMBL/GenBank/DDBJ databases">
        <authorList>
            <person name="Cuomo C."/>
            <person name="Litvintseva A."/>
            <person name="Heitman J."/>
            <person name="Chen Y."/>
            <person name="Sun S."/>
            <person name="Springer D."/>
            <person name="Dromer F."/>
            <person name="Young S."/>
            <person name="Zeng Q."/>
            <person name="Chapman S."/>
            <person name="Gujja S."/>
            <person name="Saif S."/>
            <person name="Birren B."/>
        </authorList>
    </citation>
    <scope>NUCLEOTIDE SEQUENCE</scope>
    <source>
        <strain evidence="12">CBS 7841</strain>
    </source>
</reference>
<dbReference type="AlphaFoldDB" id="A0A1E3IPR4"/>
<dbReference type="OrthoDB" id="10248838at2759"/>
<dbReference type="PANTHER" id="PTHR31030:SF1">
    <property type="entry name" value="PLASMA MEMBRANE FUSION PROTEIN PRM1"/>
    <property type="match status" value="1"/>
</dbReference>
<dbReference type="EMBL" id="CP143786">
    <property type="protein sequence ID" value="WVN87825.1"/>
    <property type="molecule type" value="Genomic_DNA"/>
</dbReference>
<proteinExistence type="inferred from homology"/>
<feature type="transmembrane region" description="Helical" evidence="10">
    <location>
        <begin position="348"/>
        <end position="369"/>
    </location>
</feature>
<dbReference type="VEuPathDB" id="FungiDB:L203_01711"/>
<accession>A0A1E3IPR4</accession>
<evidence type="ECO:0000256" key="7">
    <source>
        <dbReference type="ARBA" id="ARBA00022989"/>
    </source>
</evidence>
<dbReference type="GeneID" id="91087231"/>
<feature type="transmembrane region" description="Helical" evidence="10">
    <location>
        <begin position="643"/>
        <end position="664"/>
    </location>
</feature>
<keyword evidence="5 10" id="KW-0812">Transmembrane</keyword>
<keyword evidence="7 10" id="KW-1133">Transmembrane helix</keyword>
<dbReference type="InterPro" id="IPR026777">
    <property type="entry name" value="PRM1"/>
</dbReference>
<dbReference type="GO" id="GO:0043332">
    <property type="term" value="C:mating projection tip"/>
    <property type="evidence" value="ECO:0007669"/>
    <property type="project" value="UniProtKB-UniRule"/>
</dbReference>
<comment type="subcellular location">
    <subcellularLocation>
        <location evidence="2 10">Cell membrane</location>
        <topology evidence="2 10">Multi-pass membrane protein</topology>
    </subcellularLocation>
</comment>
<dbReference type="PANTHER" id="PTHR31030">
    <property type="entry name" value="PLASMA MEMBRANE FUSION PROTEIN PRM1"/>
    <property type="match status" value="1"/>
</dbReference>
<evidence type="ECO:0000313" key="13">
    <source>
        <dbReference type="Proteomes" id="UP000094043"/>
    </source>
</evidence>
<sequence>MSSFERSERIENTKDSSLMPPAQRPFSLHSCSPLPQTPRTPYPPPPSQMSTPLGSYLSLKPRILLTFFSPCLLPMILTIAHLIQNRSSSSSLAVSLKASLLSACSGLAKGAASVQSMPRYLAMQTNQGAVQATQASILAVGAMLMDAIIIIEVVVNFIVDTYRSMLLCTIELAVRGTLEILIATTQNISDAITNSLNTIRSNIQNDISAANNVIQTAVGGINKVTSLVNVNLSVPEFTIPSLKFLANVTIPTGFEDGLIKLNTTLPNLSELKDKMNEIIDVPFEALIKEINSTRLEMAANFNSSILPVPSLSSLAADDANNISNDLCTGLDTSLIDDTANALHKLSNVAIGLTFLLLFAIWATLAFWQWQKWKAMRNAVEAIEEEWQREGFSDPQRVIAIIEHPMLEKYSGRFLGKITKNKNTRMNLRWLMSYLAHPTCLALFFIALLGFLSIHFQLLALNRIKSHTQANANATITASAASLATKLNAVALNSSQEYANSYNMAIAKYEKKINEQLFGHWINTTAVTLNSTLVEFYNEVEKVISATFGGTILFNPFNTFMYCILGSKINNLEKGLTWISEHASVTLPTLPADILLLSKNSMNEVTTPIVAAAVGTDSNNGNDGGAVGTLINHFESALKVERTFYGVMLCAWLVLLIIGLAVVIWNSSNNEQMMGWRDILLAKFINTSERENKQKWKVWSEKSWATKTAKNAHSYEDDPFNNYVSNIRNKEEHYLRVRDSQSDILHSPSSIKTFQGTFASLVAPDRNCFKTSGSSRIATPVSDDDDNRPFAMGQSSETHTLHNGNPPLSRCSDIRDIGQTNSPIPFWVDRFYGAYEGVKSFFPSRGQLHGAAVRRKASQSSETSFGASRVPTARSPGADWANYPPFGQSKNSRSWVVSDPNNIGRAIGGDDEQDAKITDEQKPHQVYPRCLSRASTLCEGTSVPMTDPPGSCHDISTTSLQIKSIQHNSIGYSEDHSWIQPDRYPGDDLHCARISTSPASSATASFCAYDSQVASAAIIKVGVDYGVKNTTVPMAEVLRDRLNNLQQRGLQSQTHQV</sequence>
<protein>
    <recommendedName>
        <fullName evidence="10">Plasma membrane fusion protein PRM1</fullName>
    </recommendedName>
</protein>
<feature type="region of interest" description="Disordered" evidence="11">
    <location>
        <begin position="771"/>
        <end position="806"/>
    </location>
</feature>
<dbReference type="GO" id="GO:0032220">
    <property type="term" value="P:plasma membrane fusion involved in cytogamy"/>
    <property type="evidence" value="ECO:0007669"/>
    <property type="project" value="TreeGrafter"/>
</dbReference>
<comment type="function">
    <text evidence="1 10">Involved in cell fusion during mating by stabilizing the plasma membrane fusion event.</text>
</comment>
<evidence type="ECO:0000256" key="1">
    <source>
        <dbReference type="ARBA" id="ARBA00002512"/>
    </source>
</evidence>
<evidence type="ECO:0000256" key="6">
    <source>
        <dbReference type="ARBA" id="ARBA00022971"/>
    </source>
</evidence>
<feature type="compositionally biased region" description="Pro residues" evidence="11">
    <location>
        <begin position="35"/>
        <end position="47"/>
    </location>
</feature>
<reference evidence="12" key="3">
    <citation type="submission" date="2024-01" db="EMBL/GenBank/DDBJ databases">
        <authorList>
            <person name="Coelho M.A."/>
            <person name="David-Palma M."/>
            <person name="Shea T."/>
            <person name="Sun S."/>
            <person name="Cuomo C.A."/>
            <person name="Heitman J."/>
        </authorList>
    </citation>
    <scope>NUCLEOTIDE SEQUENCE</scope>
    <source>
        <strain evidence="12">CBS 7841</strain>
    </source>
</reference>
<evidence type="ECO:0000256" key="5">
    <source>
        <dbReference type="ARBA" id="ARBA00022692"/>
    </source>
</evidence>
<keyword evidence="8 10" id="KW-0472">Membrane</keyword>
<reference evidence="12" key="2">
    <citation type="journal article" date="2022" name="Elife">
        <title>Obligate sexual reproduction of a homothallic fungus closely related to the Cryptococcus pathogenic species complex.</title>
        <authorList>
            <person name="Passer A.R."/>
            <person name="Clancey S.A."/>
            <person name="Shea T."/>
            <person name="David-Palma M."/>
            <person name="Averette A.F."/>
            <person name="Boekhout T."/>
            <person name="Porcel B.M."/>
            <person name="Nowrousian M."/>
            <person name="Cuomo C.A."/>
            <person name="Sun S."/>
            <person name="Heitman J."/>
            <person name="Coelho M.A."/>
        </authorList>
    </citation>
    <scope>NUCLEOTIDE SEQUENCE</scope>
    <source>
        <strain evidence="12">CBS 7841</strain>
    </source>
</reference>
<gene>
    <name evidence="12" type="ORF">L203_103020</name>
</gene>
<keyword evidence="9" id="KW-0325">Glycoprotein</keyword>
<evidence type="ECO:0000256" key="8">
    <source>
        <dbReference type="ARBA" id="ARBA00023136"/>
    </source>
</evidence>
<evidence type="ECO:0000256" key="4">
    <source>
        <dbReference type="ARBA" id="ARBA00022475"/>
    </source>
</evidence>
<dbReference type="GO" id="GO:0005886">
    <property type="term" value="C:plasma membrane"/>
    <property type="evidence" value="ECO:0007669"/>
    <property type="project" value="UniProtKB-SubCell"/>
</dbReference>
<feature type="region of interest" description="Disordered" evidence="11">
    <location>
        <begin position="1"/>
        <end position="51"/>
    </location>
</feature>
<feature type="compositionally biased region" description="Polar residues" evidence="11">
    <location>
        <begin position="792"/>
        <end position="802"/>
    </location>
</feature>
<feature type="transmembrane region" description="Helical" evidence="10">
    <location>
        <begin position="63"/>
        <end position="83"/>
    </location>
</feature>
<dbReference type="RefSeq" id="XP_066068525.1">
    <property type="nucleotide sequence ID" value="XM_066212428.1"/>
</dbReference>
<dbReference type="KEGG" id="cdep:91087231"/>
<evidence type="ECO:0000256" key="11">
    <source>
        <dbReference type="SAM" id="MobiDB-lite"/>
    </source>
</evidence>
<keyword evidence="4 10" id="KW-1003">Cell membrane</keyword>
<name>A0A1E3IPR4_9TREE</name>
<feature type="region of interest" description="Disordered" evidence="11">
    <location>
        <begin position="854"/>
        <end position="885"/>
    </location>
</feature>
<feature type="transmembrane region" description="Helical" evidence="10">
    <location>
        <begin position="433"/>
        <end position="455"/>
    </location>
</feature>
<evidence type="ECO:0000256" key="3">
    <source>
        <dbReference type="ARBA" id="ARBA00010780"/>
    </source>
</evidence>
<comment type="similarity">
    <text evidence="3 10">Belongs to the PRM1 family.</text>
</comment>
<dbReference type="Proteomes" id="UP000094043">
    <property type="component" value="Chromosome 3"/>
</dbReference>
<evidence type="ECO:0000256" key="10">
    <source>
        <dbReference type="RuleBase" id="RU366035"/>
    </source>
</evidence>
<keyword evidence="6 10" id="KW-0184">Conjugation</keyword>
<organism evidence="12 13">
    <name type="scientific">Cryptococcus depauperatus CBS 7841</name>
    <dbReference type="NCBI Taxonomy" id="1295531"/>
    <lineage>
        <taxon>Eukaryota</taxon>
        <taxon>Fungi</taxon>
        <taxon>Dikarya</taxon>
        <taxon>Basidiomycota</taxon>
        <taxon>Agaricomycotina</taxon>
        <taxon>Tremellomycetes</taxon>
        <taxon>Tremellales</taxon>
        <taxon>Cryptococcaceae</taxon>
        <taxon>Cryptococcus</taxon>
    </lineage>
</organism>
<keyword evidence="13" id="KW-1185">Reference proteome</keyword>
<feature type="compositionally biased region" description="Basic and acidic residues" evidence="11">
    <location>
        <begin position="1"/>
        <end position="14"/>
    </location>
</feature>
<feature type="transmembrane region" description="Helical" evidence="10">
    <location>
        <begin position="137"/>
        <end position="159"/>
    </location>
</feature>